<dbReference type="InterPro" id="IPR012337">
    <property type="entry name" value="RNaseH-like_sf"/>
</dbReference>
<evidence type="ECO:0000259" key="1">
    <source>
        <dbReference type="PROSITE" id="PS50994"/>
    </source>
</evidence>
<keyword evidence="2" id="KW-1185">Reference proteome</keyword>
<dbReference type="InterPro" id="IPR040676">
    <property type="entry name" value="DUF5641"/>
</dbReference>
<dbReference type="GO" id="GO:0071897">
    <property type="term" value="P:DNA biosynthetic process"/>
    <property type="evidence" value="ECO:0007669"/>
    <property type="project" value="UniProtKB-ARBA"/>
</dbReference>
<dbReference type="InterPro" id="IPR008042">
    <property type="entry name" value="Retrotrans_Pao"/>
</dbReference>
<dbReference type="SUPFAM" id="SSF56672">
    <property type="entry name" value="DNA/RNA polymerases"/>
    <property type="match status" value="1"/>
</dbReference>
<dbReference type="PANTHER" id="PTHR47331">
    <property type="entry name" value="PHD-TYPE DOMAIN-CONTAINING PROTEIN"/>
    <property type="match status" value="1"/>
</dbReference>
<dbReference type="PaxDb" id="121845-A0A3Q0JP94"/>
<feature type="non-terminal residue" evidence="3">
    <location>
        <position position="1"/>
    </location>
</feature>
<dbReference type="GeneID" id="113473828"/>
<evidence type="ECO:0000313" key="2">
    <source>
        <dbReference type="Proteomes" id="UP000079169"/>
    </source>
</evidence>
<dbReference type="Pfam" id="PF18701">
    <property type="entry name" value="DUF5641"/>
    <property type="match status" value="2"/>
</dbReference>
<dbReference type="RefSeq" id="XP_026689073.1">
    <property type="nucleotide sequence ID" value="XM_026833272.1"/>
</dbReference>
<accession>A0A3Q0JP94</accession>
<gene>
    <name evidence="3" type="primary">LOC113473828</name>
</gene>
<evidence type="ECO:0000313" key="3">
    <source>
        <dbReference type="RefSeq" id="XP_026689073.1"/>
    </source>
</evidence>
<dbReference type="SUPFAM" id="SSF53098">
    <property type="entry name" value="Ribonuclease H-like"/>
    <property type="match status" value="1"/>
</dbReference>
<dbReference type="PROSITE" id="PS50994">
    <property type="entry name" value="INTEGRASE"/>
    <property type="match status" value="1"/>
</dbReference>
<protein>
    <submittedName>
        <fullName evidence="3">Uncharacterized protein LOC113473828</fullName>
    </submittedName>
</protein>
<dbReference type="InterPro" id="IPR036397">
    <property type="entry name" value="RNaseH_sf"/>
</dbReference>
<proteinExistence type="predicted"/>
<feature type="domain" description="Integrase catalytic" evidence="1">
    <location>
        <begin position="1008"/>
        <end position="1201"/>
    </location>
</feature>
<dbReference type="STRING" id="121845.A0A3Q0JP94"/>
<dbReference type="GO" id="GO:0015074">
    <property type="term" value="P:DNA integration"/>
    <property type="evidence" value="ECO:0007669"/>
    <property type="project" value="InterPro"/>
</dbReference>
<reference evidence="3" key="1">
    <citation type="submission" date="2025-08" db="UniProtKB">
        <authorList>
            <consortium name="RefSeq"/>
        </authorList>
    </citation>
    <scope>IDENTIFICATION</scope>
</reference>
<dbReference type="InterPro" id="IPR043502">
    <property type="entry name" value="DNA/RNA_pol_sf"/>
</dbReference>
<sequence>HFLIGSPLLARPEHDFSDQPVSHLKRWAMITQTTQSFWRRWSKDYLNSLIQRSKWTKSSDSVNVNDIVIIQGQNLPTQKWPLGVVTKVMPGTDGVTRVLELQTSKGTLIRPVSKVRSVILPKIASDLTSNVPASVLQEYGHLQLADLSYTDKKISSHIDMLIGAEHYADLIISSHPIIQGTPSAIPTKLGWLLMGKVSENSNFTPQTPCTSLFISEIEDPVETQLQRFWEIEEVNENVKINNPEDLECEEHFSKTHSRDETGRYIVHLPFKTNGPPNLGSNQELAFQRLKSLTKRLDKNPSVKTLYQENLQTYLDAGHMVVAEKPTDYLLVHHGVYKETSSTTKLRVVFDPNTKGTNNQSLSDSLMVGPKLQSDIGDLLIAFRLNAIALTSDIQCMYRSIWLAKPDRSYQHILWHDVSNLPIEYELTTVTFGLPSSPYQAQRVLKQLVTDEGEKYPLAASVVDKDIYVDDIITGGKNVSEVLALRNQLISLLGAGGFKLRKWASSNHDVIADLPSEECEMSHSFDSSETIKLLGVKWCPADDVFFFTVSPESEVLTKRKVLSIVASIYDLNGYLSPVTVWMKVFMQMLWLEKNLSWDSPLSKDLQDKWNTFSSQLHLLSKIKLPRYILTENVKTVDLLGFADASGAAYGAVVYLRVCDSSNHVTTHLVRAKTRVAPLKVQTINRLELSAALLLVKVIKSLDFIHARVKINEVYLFSDSYTVLSWLKTQPFRLKIYVANRVAQILESTKPSQWRHVSTEKNSADPASRGLLPSQLVDNNLWFKGPAFLRSAPDFWPKPLDTVEQCLPELKPSVNVLVTETKDDYLVNVIQKFSSLGKLKRVMAYVLRFIHNLRKPTERNVSHLSVEEIEQSMLTCVKISQSWYLSDDLKAVEKGKLCSSNLQSLSPIINSMGILAVGGRLTHAPLPESAKHPILLPKISHLATLIVWDAHDRTLHGGPKVVQSVIQRQWWIIGGRNLIRQLLFKCIFCFKMKPKMRQPVMADIPISRYSQGRPFINVGIDFAGPFTYKTGPRRNSPLDKCYFAIFVCMATKCLHLELVSSLSTPAFLACLDRFVGRRGLPTCLFTDNGTNFQGAASYLKDVQTFLKTHSDEIVHHLHSKEIKWQFIPPSAPNFGGLWEAGVKSVKHHFRHVLEGHNWNFEELNTFLIRIEGILNSRPLCAISSNPNDGVDYLSPGHFLIGSPLLARPEHDFSDQPVSHLKRWAMITQTTQSFWRRWSKDYLNSLIQRSKWTKSSDSVNVNDIVIIQGQNLPTQKWPLGVVTKVMPGADGVTRVLELQTSK</sequence>
<dbReference type="Gene3D" id="3.30.420.10">
    <property type="entry name" value="Ribonuclease H-like superfamily/Ribonuclease H"/>
    <property type="match status" value="1"/>
</dbReference>
<dbReference type="Proteomes" id="UP000079169">
    <property type="component" value="Unplaced"/>
</dbReference>
<dbReference type="KEGG" id="dci:113473828"/>
<name>A0A3Q0JP94_DIACI</name>
<dbReference type="GO" id="GO:0042575">
    <property type="term" value="C:DNA polymerase complex"/>
    <property type="evidence" value="ECO:0007669"/>
    <property type="project" value="UniProtKB-ARBA"/>
</dbReference>
<dbReference type="InterPro" id="IPR001584">
    <property type="entry name" value="Integrase_cat-core"/>
</dbReference>
<feature type="non-terminal residue" evidence="3">
    <location>
        <position position="1299"/>
    </location>
</feature>
<organism evidence="2 3">
    <name type="scientific">Diaphorina citri</name>
    <name type="common">Asian citrus psyllid</name>
    <dbReference type="NCBI Taxonomy" id="121845"/>
    <lineage>
        <taxon>Eukaryota</taxon>
        <taxon>Metazoa</taxon>
        <taxon>Ecdysozoa</taxon>
        <taxon>Arthropoda</taxon>
        <taxon>Hexapoda</taxon>
        <taxon>Insecta</taxon>
        <taxon>Pterygota</taxon>
        <taxon>Neoptera</taxon>
        <taxon>Paraneoptera</taxon>
        <taxon>Hemiptera</taxon>
        <taxon>Sternorrhyncha</taxon>
        <taxon>Psylloidea</taxon>
        <taxon>Psyllidae</taxon>
        <taxon>Diaphorininae</taxon>
        <taxon>Diaphorina</taxon>
    </lineage>
</organism>
<dbReference type="GO" id="GO:0003676">
    <property type="term" value="F:nucleic acid binding"/>
    <property type="evidence" value="ECO:0007669"/>
    <property type="project" value="InterPro"/>
</dbReference>
<dbReference type="PANTHER" id="PTHR47331:SF4">
    <property type="entry name" value="PEPTIDASE S1 DOMAIN-CONTAINING PROTEIN"/>
    <property type="match status" value="1"/>
</dbReference>
<dbReference type="Pfam" id="PF05380">
    <property type="entry name" value="Peptidase_A17"/>
    <property type="match status" value="1"/>
</dbReference>